<evidence type="ECO:0000313" key="7">
    <source>
        <dbReference type="EMBL" id="HIU46769.1"/>
    </source>
</evidence>
<dbReference type="GO" id="GO:0019354">
    <property type="term" value="P:siroheme biosynthetic process"/>
    <property type="evidence" value="ECO:0007669"/>
    <property type="project" value="InterPro"/>
</dbReference>
<dbReference type="Gene3D" id="3.40.50.720">
    <property type="entry name" value="NAD(P)-binding Rossmann-like Domain"/>
    <property type="match status" value="1"/>
</dbReference>
<organism evidence="7 8">
    <name type="scientific">Candidatus Fimadaptatus faecigallinarum</name>
    <dbReference type="NCBI Taxonomy" id="2840814"/>
    <lineage>
        <taxon>Bacteria</taxon>
        <taxon>Bacillati</taxon>
        <taxon>Bacillota</taxon>
        <taxon>Clostridia</taxon>
        <taxon>Eubacteriales</taxon>
        <taxon>Candidatus Fimadaptatus</taxon>
    </lineage>
</organism>
<evidence type="ECO:0000256" key="2">
    <source>
        <dbReference type="ARBA" id="ARBA00012400"/>
    </source>
</evidence>
<evidence type="ECO:0000256" key="4">
    <source>
        <dbReference type="ARBA" id="ARBA00023027"/>
    </source>
</evidence>
<dbReference type="Pfam" id="PF13241">
    <property type="entry name" value="NAD_binding_7"/>
    <property type="match status" value="1"/>
</dbReference>
<accession>A0A9D1LRJ5</accession>
<gene>
    <name evidence="7" type="ORF">IAC59_05885</name>
</gene>
<dbReference type="InterPro" id="IPR028161">
    <property type="entry name" value="Met8-like"/>
</dbReference>
<reference evidence="7" key="1">
    <citation type="submission" date="2020-10" db="EMBL/GenBank/DDBJ databases">
        <authorList>
            <person name="Gilroy R."/>
        </authorList>
    </citation>
    <scope>NUCLEOTIDE SEQUENCE</scope>
    <source>
        <strain evidence="7">ChiSxjej2B14-8506</strain>
    </source>
</reference>
<evidence type="ECO:0000313" key="8">
    <source>
        <dbReference type="Proteomes" id="UP000824123"/>
    </source>
</evidence>
<keyword evidence="3" id="KW-0560">Oxidoreductase</keyword>
<name>A0A9D1LRJ5_9FIRM</name>
<dbReference type="PANTHER" id="PTHR35330:SF1">
    <property type="entry name" value="SIROHEME BIOSYNTHESIS PROTEIN MET8"/>
    <property type="match status" value="1"/>
</dbReference>
<dbReference type="Proteomes" id="UP000824123">
    <property type="component" value="Unassembled WGS sequence"/>
</dbReference>
<evidence type="ECO:0000256" key="5">
    <source>
        <dbReference type="ARBA" id="ARBA00023244"/>
    </source>
</evidence>
<dbReference type="InterPro" id="IPR006367">
    <property type="entry name" value="Sirohaem_synthase_N"/>
</dbReference>
<keyword evidence="4" id="KW-0520">NAD</keyword>
<feature type="domain" description="Siroheme synthase central" evidence="6">
    <location>
        <begin position="99"/>
        <end position="126"/>
    </location>
</feature>
<dbReference type="AlphaFoldDB" id="A0A9D1LRJ5"/>
<proteinExistence type="predicted"/>
<dbReference type="NCBIfam" id="TIGR01470">
    <property type="entry name" value="cysG_Nterm"/>
    <property type="match status" value="1"/>
</dbReference>
<dbReference type="GO" id="GO:0004325">
    <property type="term" value="F:ferrochelatase activity"/>
    <property type="evidence" value="ECO:0007669"/>
    <property type="project" value="InterPro"/>
</dbReference>
<dbReference type="PANTHER" id="PTHR35330">
    <property type="entry name" value="SIROHEME BIOSYNTHESIS PROTEIN MET8"/>
    <property type="match status" value="1"/>
</dbReference>
<evidence type="ECO:0000256" key="1">
    <source>
        <dbReference type="ARBA" id="ARBA00005010"/>
    </source>
</evidence>
<dbReference type="GO" id="GO:0043115">
    <property type="term" value="F:precorrin-2 dehydrogenase activity"/>
    <property type="evidence" value="ECO:0007669"/>
    <property type="project" value="UniProtKB-EC"/>
</dbReference>
<dbReference type="SUPFAM" id="SSF75615">
    <property type="entry name" value="Siroheme synthase middle domains-like"/>
    <property type="match status" value="1"/>
</dbReference>
<keyword evidence="5" id="KW-0627">Porphyrin biosynthesis</keyword>
<comment type="pathway">
    <text evidence="1">Porphyrin-containing compound metabolism; siroheme biosynthesis; sirohydrochlorin from precorrin-2: step 1/1.</text>
</comment>
<evidence type="ECO:0000256" key="3">
    <source>
        <dbReference type="ARBA" id="ARBA00023002"/>
    </source>
</evidence>
<sequence length="204" mass="22212">MGYFPICVELERRRVLCVGEGPQIADKLARLKPFCGAVELLPALSEADLEPRPVLVIVGGLARAEAAAAAALCARRAIPVNVVDMPELCTFIFPALITRGALTISITTAGQSPALAARLRRRIERQIPARMDDVLSWLAELRRSIREQYPYAQRAELLGRAADMALELGRPLTEAEWQGVIAELDGAQCEARPPADGHRPAERA</sequence>
<dbReference type="Pfam" id="PF14824">
    <property type="entry name" value="Sirohm_synth_M"/>
    <property type="match status" value="1"/>
</dbReference>
<dbReference type="InterPro" id="IPR042518">
    <property type="entry name" value="SirC_C"/>
</dbReference>
<protein>
    <recommendedName>
        <fullName evidence="2">precorrin-2 dehydrogenase</fullName>
        <ecNumber evidence="2">1.3.1.76</ecNumber>
    </recommendedName>
</protein>
<dbReference type="EC" id="1.3.1.76" evidence="2"/>
<dbReference type="Gene3D" id="1.10.8.610">
    <property type="entry name" value="SirC, precorrin-2 dehydrogenase, C-terminal helical domain-like"/>
    <property type="match status" value="1"/>
</dbReference>
<reference evidence="7" key="2">
    <citation type="journal article" date="2021" name="PeerJ">
        <title>Extensive microbial diversity within the chicken gut microbiome revealed by metagenomics and culture.</title>
        <authorList>
            <person name="Gilroy R."/>
            <person name="Ravi A."/>
            <person name="Getino M."/>
            <person name="Pursley I."/>
            <person name="Horton D.L."/>
            <person name="Alikhan N.F."/>
            <person name="Baker D."/>
            <person name="Gharbi K."/>
            <person name="Hall N."/>
            <person name="Watson M."/>
            <person name="Adriaenssens E.M."/>
            <person name="Foster-Nyarko E."/>
            <person name="Jarju S."/>
            <person name="Secka A."/>
            <person name="Antonio M."/>
            <person name="Oren A."/>
            <person name="Chaudhuri R.R."/>
            <person name="La Ragione R."/>
            <person name="Hildebrand F."/>
            <person name="Pallen M.J."/>
        </authorList>
    </citation>
    <scope>NUCLEOTIDE SEQUENCE</scope>
    <source>
        <strain evidence="7">ChiSxjej2B14-8506</strain>
    </source>
</reference>
<comment type="caution">
    <text evidence="7">The sequence shown here is derived from an EMBL/GenBank/DDBJ whole genome shotgun (WGS) entry which is preliminary data.</text>
</comment>
<dbReference type="InterPro" id="IPR028281">
    <property type="entry name" value="Sirohaem_synthase_central"/>
</dbReference>
<dbReference type="EMBL" id="DVNK01000037">
    <property type="protein sequence ID" value="HIU46769.1"/>
    <property type="molecule type" value="Genomic_DNA"/>
</dbReference>
<evidence type="ECO:0000259" key="6">
    <source>
        <dbReference type="Pfam" id="PF14824"/>
    </source>
</evidence>